<proteinExistence type="predicted"/>
<dbReference type="EMBL" id="CP060713">
    <property type="protein sequence ID" value="QNN51852.1"/>
    <property type="molecule type" value="Genomic_DNA"/>
</dbReference>
<gene>
    <name evidence="3" type="ORF">H9L09_15105</name>
</gene>
<dbReference type="Pfam" id="PF09586">
    <property type="entry name" value="YfhO"/>
    <property type="match status" value="1"/>
</dbReference>
<organism evidence="3 4">
    <name type="scientific">Nocardioides mesophilus</name>
    <dbReference type="NCBI Taxonomy" id="433659"/>
    <lineage>
        <taxon>Bacteria</taxon>
        <taxon>Bacillati</taxon>
        <taxon>Actinomycetota</taxon>
        <taxon>Actinomycetes</taxon>
        <taxon>Propionibacteriales</taxon>
        <taxon>Nocardioidaceae</taxon>
        <taxon>Nocardioides</taxon>
    </lineage>
</organism>
<keyword evidence="2" id="KW-0812">Transmembrane</keyword>
<feature type="region of interest" description="Disordered" evidence="1">
    <location>
        <begin position="429"/>
        <end position="468"/>
    </location>
</feature>
<feature type="transmembrane region" description="Helical" evidence="2">
    <location>
        <begin position="539"/>
        <end position="561"/>
    </location>
</feature>
<feature type="transmembrane region" description="Helical" evidence="2">
    <location>
        <begin position="367"/>
        <end position="388"/>
    </location>
</feature>
<feature type="transmembrane region" description="Helical" evidence="2">
    <location>
        <begin position="509"/>
        <end position="532"/>
    </location>
</feature>
<dbReference type="InterPro" id="IPR018580">
    <property type="entry name" value="Uncharacterised_YfhO"/>
</dbReference>
<dbReference type="PANTHER" id="PTHR38454">
    <property type="entry name" value="INTEGRAL MEMBRANE PROTEIN-RELATED"/>
    <property type="match status" value="1"/>
</dbReference>
<feature type="transmembrane region" description="Helical" evidence="2">
    <location>
        <begin position="259"/>
        <end position="283"/>
    </location>
</feature>
<keyword evidence="2" id="KW-1133">Transmembrane helix</keyword>
<dbReference type="PANTHER" id="PTHR38454:SF1">
    <property type="entry name" value="INTEGRAL MEMBRANE PROTEIN"/>
    <property type="match status" value="1"/>
</dbReference>
<reference evidence="3 4" key="1">
    <citation type="submission" date="2020-08" db="EMBL/GenBank/DDBJ databases">
        <title>Genome sequence of Nocardioides mesophilus KACC 16243T.</title>
        <authorList>
            <person name="Hyun D.-W."/>
            <person name="Bae J.-W."/>
        </authorList>
    </citation>
    <scope>NUCLEOTIDE SEQUENCE [LARGE SCALE GENOMIC DNA]</scope>
    <source>
        <strain evidence="3 4">KACC 16243</strain>
    </source>
</reference>
<feature type="compositionally biased region" description="Basic and acidic residues" evidence="1">
    <location>
        <begin position="448"/>
        <end position="460"/>
    </location>
</feature>
<sequence length="973" mass="102574">MSRLTPRWRARSRSRRERDAASRPLELLSYVLLAGFVLVTLGPALLGAGALIDLNRLTTVQPFMALHGRTTSDTILCRWDTTDYYLPGIAAIKRAFFAGDFPTWAPYEVGGSPLASMPNHAALSPLSLPYFLLPLWFAPAFVKLGEYVVGIAGMVAFLRRLGVSRGPGILAGILFVSSGFMMMWTNWPHTRVAALIPALFWALERIVQERRARDVVLCAVVVASMLLGGFPAVTLFALTVAGAYVLVRAFTLHRGRPSVAAGVLGQAVGGVALGVGLASVQLLPFVRNLALFNLEGRESAGTHLPLGLLLTTVAPETVGLCANGDRYGKINPVEAVGFLGAAALVLAVVALVLRLPRGARPDRTPRTFFAAAAVVLVLAIWVGGPVLLAIQSLPFYSSNFIGRAQSVFGFVGAALAGFGLDRLLRWVPSGGDGPPGDGPPGDGPPGDRPPEDEPSGRPEDPTPPADDVPGKARRLVLLALAGLVAAGFAGVVVVSAYRAAGRDGYTEHLTHALVVPGVLLLAAVLAVLLTVLGRGRLRVAGPLVLAVLAVGQSTVFAHTMLPLSDPANLYPVTPTHAFLQSHLGGDRYAAPGHVMDPATSDYYELRVPNGHEFTDPRWRELLEVADHTVAHSATSSVFSSKMSKKMVHSPALDQLAVRYWVDKPDQVLGRTPPAPVGDERVQVGEGTRASCEIAGGPLRGVQLQVARSRPLPDRGSAVLHVSVRTPEGVLEGERQLFSHLPRGPQRLPVVGGEQLPAGGSYPVEVWMTGAPGALVLRGSDGRPGCVPVRPDANGAVHLVHADVGANVYERTGALPRIRWASHSEVVEDDATRLERLAAGLPDDTVLLDDASTAPASGEPADVRVLTDRPERIAVAVDASGGGYLVVADALVRDGWSATVDGEPAPLVHGNHALAAVPVPAGEHRVQLSYAAPGLRTGLLVSLTSVAVSVLLLVVPIVRRRRGRGRVAPDGGRR</sequence>
<name>A0A7G9R8C7_9ACTN</name>
<evidence type="ECO:0000256" key="2">
    <source>
        <dbReference type="SAM" id="Phobius"/>
    </source>
</evidence>
<dbReference type="KEGG" id="nmes:H9L09_15105"/>
<feature type="transmembrane region" description="Helical" evidence="2">
    <location>
        <begin position="135"/>
        <end position="157"/>
    </location>
</feature>
<feature type="transmembrane region" description="Helical" evidence="2">
    <location>
        <begin position="27"/>
        <end position="52"/>
    </location>
</feature>
<keyword evidence="2" id="KW-0472">Membrane</keyword>
<evidence type="ECO:0000313" key="4">
    <source>
        <dbReference type="Proteomes" id="UP000515947"/>
    </source>
</evidence>
<feature type="transmembrane region" description="Helical" evidence="2">
    <location>
        <begin position="335"/>
        <end position="355"/>
    </location>
</feature>
<dbReference type="AlphaFoldDB" id="A0A7G9R8C7"/>
<feature type="compositionally biased region" description="Pro residues" evidence="1">
    <location>
        <begin position="436"/>
        <end position="447"/>
    </location>
</feature>
<feature type="transmembrane region" description="Helical" evidence="2">
    <location>
        <begin position="400"/>
        <end position="420"/>
    </location>
</feature>
<evidence type="ECO:0000313" key="3">
    <source>
        <dbReference type="EMBL" id="QNN51852.1"/>
    </source>
</evidence>
<protein>
    <submittedName>
        <fullName evidence="3">YfhO family protein</fullName>
    </submittedName>
</protein>
<feature type="transmembrane region" description="Helical" evidence="2">
    <location>
        <begin position="475"/>
        <end position="497"/>
    </location>
</feature>
<dbReference type="RefSeq" id="WP_187577695.1">
    <property type="nucleotide sequence ID" value="NZ_CP060713.1"/>
</dbReference>
<accession>A0A7G9R8C7</accession>
<evidence type="ECO:0000256" key="1">
    <source>
        <dbReference type="SAM" id="MobiDB-lite"/>
    </source>
</evidence>
<keyword evidence="4" id="KW-1185">Reference proteome</keyword>
<feature type="transmembrane region" description="Helical" evidence="2">
    <location>
        <begin position="169"/>
        <end position="187"/>
    </location>
</feature>
<feature type="transmembrane region" description="Helical" evidence="2">
    <location>
        <begin position="938"/>
        <end position="957"/>
    </location>
</feature>
<dbReference type="Proteomes" id="UP000515947">
    <property type="component" value="Chromosome"/>
</dbReference>
<feature type="transmembrane region" description="Helical" evidence="2">
    <location>
        <begin position="219"/>
        <end position="247"/>
    </location>
</feature>